<feature type="compositionally biased region" description="Basic and acidic residues" evidence="1">
    <location>
        <begin position="13"/>
        <end position="27"/>
    </location>
</feature>
<dbReference type="EMBL" id="JAHFZB010000010">
    <property type="protein sequence ID" value="KAK6484914.1"/>
    <property type="molecule type" value="Genomic_DNA"/>
</dbReference>
<dbReference type="Pfam" id="PF13873">
    <property type="entry name" value="Myb_DNA-bind_5"/>
    <property type="match status" value="1"/>
</dbReference>
<dbReference type="InterPro" id="IPR028002">
    <property type="entry name" value="Myb_DNA-bind_5"/>
</dbReference>
<evidence type="ECO:0000259" key="2">
    <source>
        <dbReference type="Pfam" id="PF13873"/>
    </source>
</evidence>
<feature type="region of interest" description="Disordered" evidence="1">
    <location>
        <begin position="426"/>
        <end position="490"/>
    </location>
</feature>
<feature type="compositionally biased region" description="Low complexity" evidence="1">
    <location>
        <begin position="441"/>
        <end position="466"/>
    </location>
</feature>
<dbReference type="PANTHER" id="PTHR23098">
    <property type="entry name" value="AGAP001331-PA-RELATED"/>
    <property type="match status" value="1"/>
</dbReference>
<dbReference type="PANTHER" id="PTHR23098:SF16">
    <property type="entry name" value="REGULATORY PROTEIN ZESTE"/>
    <property type="match status" value="1"/>
</dbReference>
<accession>A0ABR0ZJD2</accession>
<sequence length="490" mass="53404">MVGKIKRVRQKLHHEAVKLTQETREKSGNSARESVKLPEPGGLLILKPPVVNTYTLKHVDTEEKIKKLNGEAPVKRWNVRSSSIFAETKISPEALVQSLDLDATQSPVPIQKGDQDATGASSASPAPERRRKPKFRASENDVLVTEVLRNRRHLFGNASKPCPARKAIWQEITAKINRLGVWPRDRLEVQKRWFDIRANVRKKANTLHDSLAPDGSPPSDPLTLRDQRILATFNLRVFKGFHIAYYTVHGVNSVTKQDSDNDDDEPQEPGRITAVTVEEGQLPQPMEEEIQDLVGGISVPKEEEGLSPPPSSSASCTPPALECPIGPPTRLFDAPPVPPPVAPCPTTASSVPQHQPPSLRMPGTPRGQSIEDVHSNVGRLMQLQQETNAIMGRVETHLADMASSLRLMVQAFLQVSACTSMGPQVPSSEMCSPPPEFHPASCSSTSCSPGISLSPKASPSLPLGLPTFAPSSDSSLLHGVQSTDWNKKIP</sequence>
<dbReference type="Proteomes" id="UP001369086">
    <property type="component" value="Unassembled WGS sequence"/>
</dbReference>
<evidence type="ECO:0000313" key="4">
    <source>
        <dbReference type="Proteomes" id="UP001369086"/>
    </source>
</evidence>
<organism evidence="3 4">
    <name type="scientific">Huso huso</name>
    <name type="common">Beluga</name>
    <name type="synonym">Acipenser huso</name>
    <dbReference type="NCBI Taxonomy" id="61971"/>
    <lineage>
        <taxon>Eukaryota</taxon>
        <taxon>Metazoa</taxon>
        <taxon>Chordata</taxon>
        <taxon>Craniata</taxon>
        <taxon>Vertebrata</taxon>
        <taxon>Euteleostomi</taxon>
        <taxon>Actinopterygii</taxon>
        <taxon>Chondrostei</taxon>
        <taxon>Acipenseriformes</taxon>
        <taxon>Acipenseridae</taxon>
        <taxon>Huso</taxon>
    </lineage>
</organism>
<evidence type="ECO:0000313" key="3">
    <source>
        <dbReference type="EMBL" id="KAK6484914.1"/>
    </source>
</evidence>
<feature type="region of interest" description="Disordered" evidence="1">
    <location>
        <begin position="344"/>
        <end position="365"/>
    </location>
</feature>
<feature type="domain" description="Myb/SANT-like DNA-binding" evidence="2">
    <location>
        <begin position="131"/>
        <end position="204"/>
    </location>
</feature>
<reference evidence="3 4" key="1">
    <citation type="submission" date="2021-05" db="EMBL/GenBank/DDBJ databases">
        <authorList>
            <person name="Zahm M."/>
            <person name="Klopp C."/>
            <person name="Cabau C."/>
            <person name="Kuhl H."/>
            <person name="Suciu R."/>
            <person name="Ciorpac M."/>
            <person name="Holostenco D."/>
            <person name="Gessner J."/>
            <person name="Wuertz S."/>
            <person name="Hohne C."/>
            <person name="Stock M."/>
            <person name="Gislard M."/>
            <person name="Lluch J."/>
            <person name="Milhes M."/>
            <person name="Lampietro C."/>
            <person name="Lopez Roques C."/>
            <person name="Donnadieu C."/>
            <person name="Du K."/>
            <person name="Schartl M."/>
            <person name="Guiguen Y."/>
        </authorList>
    </citation>
    <scope>NUCLEOTIDE SEQUENCE [LARGE SCALE GENOMIC DNA]</scope>
    <source>
        <strain evidence="3">Hh-F2</strain>
        <tissue evidence="3">Blood</tissue>
    </source>
</reference>
<keyword evidence="4" id="KW-1185">Reference proteome</keyword>
<gene>
    <name evidence="3" type="ORF">HHUSO_G12794</name>
</gene>
<comment type="caution">
    <text evidence="3">The sequence shown here is derived from an EMBL/GenBank/DDBJ whole genome shotgun (WGS) entry which is preliminary data.</text>
</comment>
<feature type="region of interest" description="Disordered" evidence="1">
    <location>
        <begin position="106"/>
        <end position="136"/>
    </location>
</feature>
<feature type="compositionally biased region" description="Polar residues" evidence="1">
    <location>
        <begin position="469"/>
        <end position="484"/>
    </location>
</feature>
<feature type="region of interest" description="Disordered" evidence="1">
    <location>
        <begin position="13"/>
        <end position="36"/>
    </location>
</feature>
<evidence type="ECO:0000256" key="1">
    <source>
        <dbReference type="SAM" id="MobiDB-lite"/>
    </source>
</evidence>
<proteinExistence type="predicted"/>
<name>A0ABR0ZJD2_HUSHU</name>
<protein>
    <submittedName>
        <fullName evidence="3">Myb-related mRNAion factor</fullName>
    </submittedName>
</protein>